<dbReference type="InterPro" id="IPR037004">
    <property type="entry name" value="Exonuc_VII_ssu_sf"/>
</dbReference>
<organism evidence="8 9">
    <name type="scientific">Blastopirellula marina</name>
    <dbReference type="NCBI Taxonomy" id="124"/>
    <lineage>
        <taxon>Bacteria</taxon>
        <taxon>Pseudomonadati</taxon>
        <taxon>Planctomycetota</taxon>
        <taxon>Planctomycetia</taxon>
        <taxon>Pirellulales</taxon>
        <taxon>Pirellulaceae</taxon>
        <taxon>Blastopirellula</taxon>
    </lineage>
</organism>
<keyword evidence="3 6" id="KW-0540">Nuclease</keyword>
<evidence type="ECO:0000256" key="7">
    <source>
        <dbReference type="SAM" id="MobiDB-lite"/>
    </source>
</evidence>
<proteinExistence type="inferred from homology"/>
<dbReference type="InterPro" id="IPR003761">
    <property type="entry name" value="Exonuc_VII_S"/>
</dbReference>
<dbReference type="NCBIfam" id="TIGR01280">
    <property type="entry name" value="xseB"/>
    <property type="match status" value="1"/>
</dbReference>
<gene>
    <name evidence="6 8" type="primary">xseB</name>
    <name evidence="8" type="ORF">C5Y98_00155</name>
</gene>
<evidence type="ECO:0000256" key="1">
    <source>
        <dbReference type="ARBA" id="ARBA00009998"/>
    </source>
</evidence>
<dbReference type="EMBL" id="PUIB01000001">
    <property type="protein sequence ID" value="PQO43362.1"/>
    <property type="molecule type" value="Genomic_DNA"/>
</dbReference>
<dbReference type="AlphaFoldDB" id="A0A2S8GFY7"/>
<evidence type="ECO:0000256" key="4">
    <source>
        <dbReference type="ARBA" id="ARBA00022801"/>
    </source>
</evidence>
<accession>A0A2S8GFY7</accession>
<dbReference type="OrthoDB" id="284990at2"/>
<comment type="catalytic activity">
    <reaction evidence="6">
        <text>Exonucleolytic cleavage in either 5'- to 3'- or 3'- to 5'-direction to yield nucleoside 5'-phosphates.</text>
        <dbReference type="EC" id="3.1.11.6"/>
    </reaction>
</comment>
<sequence length="119" mass="13113">MAKKKTAGEAAEAPNFEEELSTLETLVRRLESGEAGLEESLKLYEEGVGKLKSCYGLLQRAERKIEVLSGFNAAGEPVTENFDEGETSLAEKAESRTKRRGAKTRTDEGDEIDDSPRLF</sequence>
<feature type="region of interest" description="Disordered" evidence="7">
    <location>
        <begin position="76"/>
        <end position="119"/>
    </location>
</feature>
<comment type="subcellular location">
    <subcellularLocation>
        <location evidence="6">Cytoplasm</location>
    </subcellularLocation>
</comment>
<dbReference type="PANTHER" id="PTHR34137">
    <property type="entry name" value="EXODEOXYRIBONUCLEASE 7 SMALL SUBUNIT"/>
    <property type="match status" value="1"/>
</dbReference>
<dbReference type="Gene3D" id="1.10.287.1040">
    <property type="entry name" value="Exonuclease VII, small subunit"/>
    <property type="match status" value="1"/>
</dbReference>
<comment type="function">
    <text evidence="6">Bidirectionally degrades single-stranded DNA into large acid-insoluble oligonucleotides, which are then degraded further into small acid-soluble oligonucleotides.</text>
</comment>
<reference evidence="8 9" key="1">
    <citation type="submission" date="2018-02" db="EMBL/GenBank/DDBJ databases">
        <title>Comparative genomes isolates from brazilian mangrove.</title>
        <authorList>
            <person name="Araujo J.E."/>
            <person name="Taketani R.G."/>
            <person name="Silva M.C.P."/>
            <person name="Loureco M.V."/>
            <person name="Andreote F.D."/>
        </authorList>
    </citation>
    <scope>NUCLEOTIDE SEQUENCE [LARGE SCALE GENOMIC DNA]</scope>
    <source>
        <strain evidence="8 9">NAP PRIS-MGV</strain>
    </source>
</reference>
<dbReference type="EC" id="3.1.11.6" evidence="6"/>
<evidence type="ECO:0000313" key="9">
    <source>
        <dbReference type="Proteomes" id="UP000239388"/>
    </source>
</evidence>
<protein>
    <recommendedName>
        <fullName evidence="6">Exodeoxyribonuclease 7 small subunit</fullName>
        <ecNumber evidence="6">3.1.11.6</ecNumber>
    </recommendedName>
    <alternativeName>
        <fullName evidence="6">Exodeoxyribonuclease VII small subunit</fullName>
        <shortName evidence="6">Exonuclease VII small subunit</shortName>
    </alternativeName>
</protein>
<dbReference type="GO" id="GO:0008855">
    <property type="term" value="F:exodeoxyribonuclease VII activity"/>
    <property type="evidence" value="ECO:0007669"/>
    <property type="project" value="UniProtKB-UniRule"/>
</dbReference>
<comment type="caution">
    <text evidence="8">The sequence shown here is derived from an EMBL/GenBank/DDBJ whole genome shotgun (WGS) entry which is preliminary data.</text>
</comment>
<dbReference type="SUPFAM" id="SSF116842">
    <property type="entry name" value="XseB-like"/>
    <property type="match status" value="1"/>
</dbReference>
<name>A0A2S8GFY7_9BACT</name>
<dbReference type="RefSeq" id="WP_105350395.1">
    <property type="nucleotide sequence ID" value="NZ_PUIB01000001.1"/>
</dbReference>
<dbReference type="Pfam" id="PF02609">
    <property type="entry name" value="Exonuc_VII_S"/>
    <property type="match status" value="1"/>
</dbReference>
<keyword evidence="5 6" id="KW-0269">Exonuclease</keyword>
<keyword evidence="2 6" id="KW-0963">Cytoplasm</keyword>
<dbReference type="PANTHER" id="PTHR34137:SF1">
    <property type="entry name" value="EXODEOXYRIBONUCLEASE 7 SMALL SUBUNIT"/>
    <property type="match status" value="1"/>
</dbReference>
<evidence type="ECO:0000256" key="6">
    <source>
        <dbReference type="HAMAP-Rule" id="MF_00337"/>
    </source>
</evidence>
<evidence type="ECO:0000313" key="8">
    <source>
        <dbReference type="EMBL" id="PQO43362.1"/>
    </source>
</evidence>
<evidence type="ECO:0000256" key="5">
    <source>
        <dbReference type="ARBA" id="ARBA00022839"/>
    </source>
</evidence>
<dbReference type="GO" id="GO:0005829">
    <property type="term" value="C:cytosol"/>
    <property type="evidence" value="ECO:0007669"/>
    <property type="project" value="TreeGrafter"/>
</dbReference>
<dbReference type="HAMAP" id="MF_00337">
    <property type="entry name" value="Exonuc_7_S"/>
    <property type="match status" value="1"/>
</dbReference>
<keyword evidence="4 6" id="KW-0378">Hydrolase</keyword>
<evidence type="ECO:0000256" key="3">
    <source>
        <dbReference type="ARBA" id="ARBA00022722"/>
    </source>
</evidence>
<comment type="subunit">
    <text evidence="6">Heterooligomer composed of large and small subunits.</text>
</comment>
<dbReference type="GO" id="GO:0006308">
    <property type="term" value="P:DNA catabolic process"/>
    <property type="evidence" value="ECO:0007669"/>
    <property type="project" value="UniProtKB-UniRule"/>
</dbReference>
<dbReference type="GO" id="GO:0009318">
    <property type="term" value="C:exodeoxyribonuclease VII complex"/>
    <property type="evidence" value="ECO:0007669"/>
    <property type="project" value="UniProtKB-UniRule"/>
</dbReference>
<comment type="similarity">
    <text evidence="1 6">Belongs to the XseB family.</text>
</comment>
<dbReference type="Proteomes" id="UP000239388">
    <property type="component" value="Unassembled WGS sequence"/>
</dbReference>
<evidence type="ECO:0000256" key="2">
    <source>
        <dbReference type="ARBA" id="ARBA00022490"/>
    </source>
</evidence>